<evidence type="ECO:0000313" key="2">
    <source>
        <dbReference type="Proteomes" id="UP000323506"/>
    </source>
</evidence>
<accession>A0A5D2FY58</accession>
<reference evidence="1 2" key="1">
    <citation type="submission" date="2019-06" db="EMBL/GenBank/DDBJ databases">
        <title>WGS assembly of Gossypium darwinii.</title>
        <authorList>
            <person name="Chen Z.J."/>
            <person name="Sreedasyam A."/>
            <person name="Ando A."/>
            <person name="Song Q."/>
            <person name="De L."/>
            <person name="Hulse-Kemp A."/>
            <person name="Ding M."/>
            <person name="Ye W."/>
            <person name="Kirkbride R."/>
            <person name="Jenkins J."/>
            <person name="Plott C."/>
            <person name="Lovell J."/>
            <person name="Lin Y.-M."/>
            <person name="Vaughn R."/>
            <person name="Liu B."/>
            <person name="Li W."/>
            <person name="Simpson S."/>
            <person name="Scheffler B."/>
            <person name="Saski C."/>
            <person name="Grover C."/>
            <person name="Hu G."/>
            <person name="Conover J."/>
            <person name="Carlson J."/>
            <person name="Shu S."/>
            <person name="Boston L."/>
            <person name="Williams M."/>
            <person name="Peterson D."/>
            <person name="Mcgee K."/>
            <person name="Jones D."/>
            <person name="Wendel J."/>
            <person name="Stelly D."/>
            <person name="Grimwood J."/>
            <person name="Schmutz J."/>
        </authorList>
    </citation>
    <scope>NUCLEOTIDE SEQUENCE [LARGE SCALE GENOMIC DNA]</scope>
    <source>
        <strain evidence="1">1808015.09</strain>
    </source>
</reference>
<organism evidence="1 2">
    <name type="scientific">Gossypium darwinii</name>
    <name type="common">Darwin's cotton</name>
    <name type="synonym">Gossypium barbadense var. darwinii</name>
    <dbReference type="NCBI Taxonomy" id="34276"/>
    <lineage>
        <taxon>Eukaryota</taxon>
        <taxon>Viridiplantae</taxon>
        <taxon>Streptophyta</taxon>
        <taxon>Embryophyta</taxon>
        <taxon>Tracheophyta</taxon>
        <taxon>Spermatophyta</taxon>
        <taxon>Magnoliopsida</taxon>
        <taxon>eudicotyledons</taxon>
        <taxon>Gunneridae</taxon>
        <taxon>Pentapetalae</taxon>
        <taxon>rosids</taxon>
        <taxon>malvids</taxon>
        <taxon>Malvales</taxon>
        <taxon>Malvaceae</taxon>
        <taxon>Malvoideae</taxon>
        <taxon>Gossypium</taxon>
    </lineage>
</organism>
<dbReference type="AlphaFoldDB" id="A0A5D2FY58"/>
<dbReference type="EMBL" id="CM017694">
    <property type="protein sequence ID" value="TYH10602.1"/>
    <property type="molecule type" value="Genomic_DNA"/>
</dbReference>
<sequence>MSLCPNSLIFLHQHFNRIRDFINPKPRVLSSPFFHRQGMGHPINQRGTKSLLITVKESPSTRK</sequence>
<protein>
    <submittedName>
        <fullName evidence="1">Uncharacterized protein</fullName>
    </submittedName>
</protein>
<evidence type="ECO:0000313" key="1">
    <source>
        <dbReference type="EMBL" id="TYH10602.1"/>
    </source>
</evidence>
<gene>
    <name evidence="1" type="ORF">ES288_A07G190200v1</name>
</gene>
<dbReference type="Proteomes" id="UP000323506">
    <property type="component" value="Chromosome A07"/>
</dbReference>
<proteinExistence type="predicted"/>
<keyword evidence="2" id="KW-1185">Reference proteome</keyword>
<name>A0A5D2FY58_GOSDA</name>